<keyword evidence="3 6" id="KW-1015">Disulfide bond</keyword>
<name>A0ABT1WMB3_9LACT</name>
<dbReference type="InterPro" id="IPR016153">
    <property type="entry name" value="Heat_shock_Hsp33_N"/>
</dbReference>
<sequence length="298" mass="32505">MSDYMTKVLAFHGQVKAVALVATESISTAQKKHDTWSAATAALGRTLIGTTLLASSLKDQERISVQIHGNGLGGKIFTDANGQGDMRGYISNPHVSLPLNEQGKLDVRTVVGDRGTMTVIKDLGMREPFSGQIPIVDGELGADFTYYMAVSEQINGSMGLSVLVNSDESVRAAGGFMIQLMPGVTEETIVEIEKCLSDIPMISSLLDQEASPEDLLDRLLGKENIQPLETMPVQFNCSCTRDKFSSGLIAIGEEELKRLVDEDHGAEVVCHFCSEKFFYSNEDLLDLIEEIRQQKLQA</sequence>
<keyword evidence="5 6" id="KW-0676">Redox-active center</keyword>
<reference evidence="7" key="2">
    <citation type="journal article" date="2023" name="Curr. Microbiol.">
        <title>Granulicatella seriolae sp. nov., a Novel Facultative Anaerobe Isolated from Yellowtail Marine Fish.</title>
        <authorList>
            <person name="Lee M."/>
            <person name="Choi Y.J."/>
            <person name="Farooq A."/>
            <person name="Jeong J.B."/>
            <person name="Jung M.Y."/>
        </authorList>
    </citation>
    <scope>NUCLEOTIDE SEQUENCE</scope>
    <source>
        <strain evidence="7">S8</strain>
    </source>
</reference>
<dbReference type="RefSeq" id="WP_256944748.1">
    <property type="nucleotide sequence ID" value="NZ_JANHNZ010000002.1"/>
</dbReference>
<evidence type="ECO:0000313" key="8">
    <source>
        <dbReference type="Proteomes" id="UP001059480"/>
    </source>
</evidence>
<reference evidence="7" key="3">
    <citation type="journal article" date="2023" name="Microbiol. Resour. Announc.">
        <title>Draft Genome Sequence of Granulicatella sp. Strain S8, Isolated from a Marine Fish, Seriola quinqueradiata.</title>
        <authorList>
            <person name="Lee M."/>
            <person name="Farooq A."/>
            <person name="Jeong J.B."/>
            <person name="Jung M.Y."/>
        </authorList>
    </citation>
    <scope>NUCLEOTIDE SEQUENCE</scope>
    <source>
        <strain evidence="7">S8</strain>
    </source>
</reference>
<dbReference type="SUPFAM" id="SSF64397">
    <property type="entry name" value="Hsp33 domain"/>
    <property type="match status" value="1"/>
</dbReference>
<dbReference type="Gene3D" id="3.55.30.10">
    <property type="entry name" value="Hsp33 domain"/>
    <property type="match status" value="1"/>
</dbReference>
<dbReference type="Pfam" id="PF01430">
    <property type="entry name" value="HSP33"/>
    <property type="match status" value="1"/>
</dbReference>
<reference evidence="7" key="1">
    <citation type="submission" date="2022-07" db="EMBL/GenBank/DDBJ databases">
        <authorList>
            <person name="Jung M.-Y."/>
            <person name="Lee M."/>
        </authorList>
    </citation>
    <scope>NUCLEOTIDE SEQUENCE</scope>
    <source>
        <strain evidence="7">S8</strain>
    </source>
</reference>
<protein>
    <recommendedName>
        <fullName evidence="6">33 kDa chaperonin</fullName>
    </recommendedName>
    <alternativeName>
        <fullName evidence="6">Heat shock protein 33 homolog</fullName>
        <shortName evidence="6">HSP33</shortName>
    </alternativeName>
</protein>
<dbReference type="PIRSF" id="PIRSF005261">
    <property type="entry name" value="Heat_shock_Hsp33"/>
    <property type="match status" value="1"/>
</dbReference>
<dbReference type="SUPFAM" id="SSF118352">
    <property type="entry name" value="HSP33 redox switch-like"/>
    <property type="match status" value="1"/>
</dbReference>
<organism evidence="7 8">
    <name type="scientific">Granulicatella seriolae</name>
    <dbReference type="NCBI Taxonomy" id="2967226"/>
    <lineage>
        <taxon>Bacteria</taxon>
        <taxon>Bacillati</taxon>
        <taxon>Bacillota</taxon>
        <taxon>Bacilli</taxon>
        <taxon>Lactobacillales</taxon>
        <taxon>Carnobacteriaceae</taxon>
        <taxon>Granulicatella</taxon>
    </lineage>
</organism>
<keyword evidence="4 6" id="KW-0143">Chaperone</keyword>
<dbReference type="CDD" id="cd00498">
    <property type="entry name" value="Hsp33"/>
    <property type="match status" value="1"/>
</dbReference>
<dbReference type="Gene3D" id="3.90.1280.10">
    <property type="entry name" value="HSP33 redox switch-like"/>
    <property type="match status" value="1"/>
</dbReference>
<keyword evidence="8" id="KW-1185">Reference proteome</keyword>
<feature type="disulfide bond" description="Redox-active" evidence="6">
    <location>
        <begin position="237"/>
        <end position="239"/>
    </location>
</feature>
<comment type="function">
    <text evidence="6">Redox regulated molecular chaperone. Protects both thermally unfolding and oxidatively damaged proteins from irreversible aggregation. Plays an important role in the bacterial defense system toward oxidative stress.</text>
</comment>
<accession>A0ABT1WMB3</accession>
<dbReference type="HAMAP" id="MF_00117">
    <property type="entry name" value="HslO"/>
    <property type="match status" value="1"/>
</dbReference>
<dbReference type="PANTHER" id="PTHR30111:SF1">
    <property type="entry name" value="33 KDA CHAPERONIN"/>
    <property type="match status" value="1"/>
</dbReference>
<evidence type="ECO:0000256" key="5">
    <source>
        <dbReference type="ARBA" id="ARBA00023284"/>
    </source>
</evidence>
<dbReference type="InterPro" id="IPR000397">
    <property type="entry name" value="Heat_shock_Hsp33"/>
</dbReference>
<dbReference type="NCBIfam" id="NF001033">
    <property type="entry name" value="PRK00114.1"/>
    <property type="match status" value="1"/>
</dbReference>
<dbReference type="Proteomes" id="UP001059480">
    <property type="component" value="Unassembled WGS sequence"/>
</dbReference>
<evidence type="ECO:0000256" key="1">
    <source>
        <dbReference type="ARBA" id="ARBA00022490"/>
    </source>
</evidence>
<evidence type="ECO:0000256" key="4">
    <source>
        <dbReference type="ARBA" id="ARBA00023186"/>
    </source>
</evidence>
<feature type="disulfide bond" description="Redox-active" evidence="6">
    <location>
        <begin position="270"/>
        <end position="273"/>
    </location>
</feature>
<comment type="subcellular location">
    <subcellularLocation>
        <location evidence="6">Cytoplasm</location>
    </subcellularLocation>
</comment>
<comment type="caution">
    <text evidence="7">The sequence shown here is derived from an EMBL/GenBank/DDBJ whole genome shotgun (WGS) entry which is preliminary data.</text>
</comment>
<evidence type="ECO:0000256" key="3">
    <source>
        <dbReference type="ARBA" id="ARBA00023157"/>
    </source>
</evidence>
<evidence type="ECO:0000256" key="2">
    <source>
        <dbReference type="ARBA" id="ARBA00022833"/>
    </source>
</evidence>
<evidence type="ECO:0000313" key="7">
    <source>
        <dbReference type="EMBL" id="MCQ9209640.1"/>
    </source>
</evidence>
<keyword evidence="2 6" id="KW-0862">Zinc</keyword>
<keyword evidence="1 6" id="KW-0963">Cytoplasm</keyword>
<evidence type="ECO:0000256" key="6">
    <source>
        <dbReference type="HAMAP-Rule" id="MF_00117"/>
    </source>
</evidence>
<dbReference type="PANTHER" id="PTHR30111">
    <property type="entry name" value="33 KDA CHAPERONIN"/>
    <property type="match status" value="1"/>
</dbReference>
<dbReference type="InterPro" id="IPR016154">
    <property type="entry name" value="Heat_shock_Hsp33_C"/>
</dbReference>
<comment type="PTM">
    <text evidence="6">Under oxidizing conditions two disulfide bonds are formed involving the reactive cysteines. Under reducing conditions zinc is bound to the reactive cysteines and the protein is inactive.</text>
</comment>
<gene>
    <name evidence="6 7" type="primary">hslO</name>
    <name evidence="7" type="ORF">NPA36_03670</name>
</gene>
<proteinExistence type="inferred from homology"/>
<dbReference type="EMBL" id="JANHNZ010000002">
    <property type="protein sequence ID" value="MCQ9209640.1"/>
    <property type="molecule type" value="Genomic_DNA"/>
</dbReference>
<comment type="similarity">
    <text evidence="6">Belongs to the HSP33 family.</text>
</comment>